<dbReference type="Proteomes" id="UP000663722">
    <property type="component" value="Chromosome"/>
</dbReference>
<evidence type="ECO:0000313" key="2">
    <source>
        <dbReference type="Proteomes" id="UP000663722"/>
    </source>
</evidence>
<name>A0A975BR04_9BACT</name>
<sequence length="38" mass="3901">MKEKVGHETPGGAVISGTEKLLFQVVNAPDAGKGHGKL</sequence>
<keyword evidence="2" id="KW-1185">Reference proteome</keyword>
<gene>
    <name evidence="1" type="ORF">dnm_063200</name>
</gene>
<dbReference type="AlphaFoldDB" id="A0A975BR04"/>
<dbReference type="KEGG" id="dmm:dnm_063200"/>
<reference evidence="1" key="1">
    <citation type="journal article" date="2021" name="Microb. Physiol.">
        <title>Proteogenomic Insights into the Physiology of Marine, Sulfate-Reducing, Filamentous Desulfonema limicola and Desulfonema magnum.</title>
        <authorList>
            <person name="Schnaars V."/>
            <person name="Wohlbrand L."/>
            <person name="Scheve S."/>
            <person name="Hinrichs C."/>
            <person name="Reinhardt R."/>
            <person name="Rabus R."/>
        </authorList>
    </citation>
    <scope>NUCLEOTIDE SEQUENCE</scope>
    <source>
        <strain evidence="1">4be13</strain>
    </source>
</reference>
<organism evidence="1 2">
    <name type="scientific">Desulfonema magnum</name>
    <dbReference type="NCBI Taxonomy" id="45655"/>
    <lineage>
        <taxon>Bacteria</taxon>
        <taxon>Pseudomonadati</taxon>
        <taxon>Thermodesulfobacteriota</taxon>
        <taxon>Desulfobacteria</taxon>
        <taxon>Desulfobacterales</taxon>
        <taxon>Desulfococcaceae</taxon>
        <taxon>Desulfonema</taxon>
    </lineage>
</organism>
<proteinExistence type="predicted"/>
<dbReference type="EMBL" id="CP061800">
    <property type="protein sequence ID" value="QTA90259.1"/>
    <property type="molecule type" value="Genomic_DNA"/>
</dbReference>
<accession>A0A975BR04</accession>
<evidence type="ECO:0000313" key="1">
    <source>
        <dbReference type="EMBL" id="QTA90259.1"/>
    </source>
</evidence>
<protein>
    <submittedName>
        <fullName evidence="1">Uncharacterized protein</fullName>
    </submittedName>
</protein>